<organism evidence="2 3">
    <name type="scientific">Amycolatopsis ultiminotia</name>
    <dbReference type="NCBI Taxonomy" id="543629"/>
    <lineage>
        <taxon>Bacteria</taxon>
        <taxon>Bacillati</taxon>
        <taxon>Actinomycetota</taxon>
        <taxon>Actinomycetes</taxon>
        <taxon>Pseudonocardiales</taxon>
        <taxon>Pseudonocardiaceae</taxon>
        <taxon>Amycolatopsis</taxon>
    </lineage>
</organism>
<dbReference type="InterPro" id="IPR000994">
    <property type="entry name" value="Pept_M24"/>
</dbReference>
<dbReference type="PANTHER" id="PTHR46112:SF2">
    <property type="entry name" value="XAA-PRO AMINOPEPTIDASE P-RELATED"/>
    <property type="match status" value="1"/>
</dbReference>
<feature type="domain" description="Peptidase M24" evidence="1">
    <location>
        <begin position="180"/>
        <end position="399"/>
    </location>
</feature>
<accession>A0ABP6W7E5</accession>
<reference evidence="3" key="1">
    <citation type="journal article" date="2019" name="Int. J. Syst. Evol. Microbiol.">
        <title>The Global Catalogue of Microorganisms (GCM) 10K type strain sequencing project: providing services to taxonomists for standard genome sequencing and annotation.</title>
        <authorList>
            <consortium name="The Broad Institute Genomics Platform"/>
            <consortium name="The Broad Institute Genome Sequencing Center for Infectious Disease"/>
            <person name="Wu L."/>
            <person name="Ma J."/>
        </authorList>
    </citation>
    <scope>NUCLEOTIDE SEQUENCE [LARGE SCALE GENOMIC DNA]</scope>
    <source>
        <strain evidence="3">JCM 16898</strain>
    </source>
</reference>
<dbReference type="SUPFAM" id="SSF53092">
    <property type="entry name" value="Creatinase/prolidase N-terminal domain"/>
    <property type="match status" value="1"/>
</dbReference>
<evidence type="ECO:0000259" key="1">
    <source>
        <dbReference type="Pfam" id="PF00557"/>
    </source>
</evidence>
<evidence type="ECO:0000313" key="2">
    <source>
        <dbReference type="EMBL" id="GAA3546263.1"/>
    </source>
</evidence>
<name>A0ABP6W7E5_9PSEU</name>
<dbReference type="Gene3D" id="3.40.350.10">
    <property type="entry name" value="Creatinase/prolidase N-terminal domain"/>
    <property type="match status" value="1"/>
</dbReference>
<dbReference type="SUPFAM" id="SSF55920">
    <property type="entry name" value="Creatinase/aminopeptidase"/>
    <property type="match status" value="1"/>
</dbReference>
<keyword evidence="3" id="KW-1185">Reference proteome</keyword>
<dbReference type="InterPro" id="IPR050659">
    <property type="entry name" value="Peptidase_M24B"/>
</dbReference>
<dbReference type="PANTHER" id="PTHR46112">
    <property type="entry name" value="AMINOPEPTIDASE"/>
    <property type="match status" value="1"/>
</dbReference>
<dbReference type="Gene3D" id="3.90.230.10">
    <property type="entry name" value="Creatinase/methionine aminopeptidase superfamily"/>
    <property type="match status" value="1"/>
</dbReference>
<protein>
    <submittedName>
        <fullName evidence="2">M24 family metallopeptidase</fullName>
    </submittedName>
</protein>
<dbReference type="InterPro" id="IPR029149">
    <property type="entry name" value="Creatin/AminoP/Spt16_N"/>
</dbReference>
<sequence>MTETAVPTYTLAERDRRWDLARSFMDREGFDALIVVGEHEDAGPAPYYLDTWFTNDRPGTVVVFPRNGEPVALGLVSTFLNDHMDALHRGDAWWIRPENFRAGGRRSDGIADVLVEHGLAKATIGVLGLDPYPPAQPEGLIPYGLWTDVLARFPGAEFVAADAGFTKLTAQLSDEELAVVRHSAAIGEAMAQAMVAAAAPGVAENEVYAAGMAVAHRRGAVAPAMHFRSGPEPAGWGPPPWAYRPQAPRVLREGDVIVTETFCNFGMRTSQHQLTIAIGEVHEDFERGAEVARECYAAGMRTLLPRHRFGEVADAMYAPVESAGGWVRGPQIHAINPFGALCGFPADFSQVPGSERYHEVPAAPTLGGDLVLEPGMTFAFEPNCGFGRRVVTVGGTVIVGEAGPIELNPGTAQLLRAG</sequence>
<gene>
    <name evidence="2" type="ORF">GCM10022222_32390</name>
</gene>
<dbReference type="RefSeq" id="WP_344860455.1">
    <property type="nucleotide sequence ID" value="NZ_BAAAZN010000006.1"/>
</dbReference>
<comment type="caution">
    <text evidence="2">The sequence shown here is derived from an EMBL/GenBank/DDBJ whole genome shotgun (WGS) entry which is preliminary data.</text>
</comment>
<dbReference type="CDD" id="cd01066">
    <property type="entry name" value="APP_MetAP"/>
    <property type="match status" value="1"/>
</dbReference>
<dbReference type="InterPro" id="IPR036005">
    <property type="entry name" value="Creatinase/aminopeptidase-like"/>
</dbReference>
<dbReference type="Proteomes" id="UP001500689">
    <property type="component" value="Unassembled WGS sequence"/>
</dbReference>
<dbReference type="Pfam" id="PF00557">
    <property type="entry name" value="Peptidase_M24"/>
    <property type="match status" value="1"/>
</dbReference>
<evidence type="ECO:0000313" key="3">
    <source>
        <dbReference type="Proteomes" id="UP001500689"/>
    </source>
</evidence>
<dbReference type="EMBL" id="BAAAZN010000006">
    <property type="protein sequence ID" value="GAA3546263.1"/>
    <property type="molecule type" value="Genomic_DNA"/>
</dbReference>
<proteinExistence type="predicted"/>